<organism evidence="8 9">
    <name type="scientific">Chaetoceros tenuissimus</name>
    <dbReference type="NCBI Taxonomy" id="426638"/>
    <lineage>
        <taxon>Eukaryota</taxon>
        <taxon>Sar</taxon>
        <taxon>Stramenopiles</taxon>
        <taxon>Ochrophyta</taxon>
        <taxon>Bacillariophyta</taxon>
        <taxon>Coscinodiscophyceae</taxon>
        <taxon>Chaetocerotophycidae</taxon>
        <taxon>Chaetocerotales</taxon>
        <taxon>Chaetocerotaceae</taxon>
        <taxon>Chaetoceros</taxon>
    </lineage>
</organism>
<name>A0AAD3D779_9STRA</name>
<reference evidence="8 9" key="1">
    <citation type="journal article" date="2021" name="Sci. Rep.">
        <title>The genome of the diatom Chaetoceros tenuissimus carries an ancient integrated fragment of an extant virus.</title>
        <authorList>
            <person name="Hongo Y."/>
            <person name="Kimura K."/>
            <person name="Takaki Y."/>
            <person name="Yoshida Y."/>
            <person name="Baba S."/>
            <person name="Kobayashi G."/>
            <person name="Nagasaki K."/>
            <person name="Hano T."/>
            <person name="Tomaru Y."/>
        </authorList>
    </citation>
    <scope>NUCLEOTIDE SEQUENCE [LARGE SCALE GENOMIC DNA]</scope>
    <source>
        <strain evidence="8 9">NIES-3715</strain>
    </source>
</reference>
<dbReference type="SUPFAM" id="SSF56112">
    <property type="entry name" value="Protein kinase-like (PK-like)"/>
    <property type="match status" value="1"/>
</dbReference>
<evidence type="ECO:0000256" key="6">
    <source>
        <dbReference type="SAM" id="MobiDB-lite"/>
    </source>
</evidence>
<dbReference type="EMBL" id="BLLK01000062">
    <property type="protein sequence ID" value="GFH59111.1"/>
    <property type="molecule type" value="Genomic_DNA"/>
</dbReference>
<evidence type="ECO:0000256" key="3">
    <source>
        <dbReference type="ARBA" id="ARBA00022741"/>
    </source>
</evidence>
<comment type="caution">
    <text evidence="8">The sequence shown here is derived from an EMBL/GenBank/DDBJ whole genome shotgun (WGS) entry which is preliminary data.</text>
</comment>
<dbReference type="InterPro" id="IPR011009">
    <property type="entry name" value="Kinase-like_dom_sf"/>
</dbReference>
<accession>A0AAD3D779</accession>
<keyword evidence="2" id="KW-0808">Transferase</keyword>
<evidence type="ECO:0000313" key="9">
    <source>
        <dbReference type="Proteomes" id="UP001054902"/>
    </source>
</evidence>
<proteinExistence type="predicted"/>
<dbReference type="GO" id="GO:0004674">
    <property type="term" value="F:protein serine/threonine kinase activity"/>
    <property type="evidence" value="ECO:0007669"/>
    <property type="project" value="UniProtKB-KW"/>
</dbReference>
<dbReference type="Gene3D" id="1.10.510.10">
    <property type="entry name" value="Transferase(Phosphotransferase) domain 1"/>
    <property type="match status" value="1"/>
</dbReference>
<protein>
    <recommendedName>
        <fullName evidence="7">Protein kinase domain-containing protein</fullName>
    </recommendedName>
</protein>
<dbReference type="PANTHER" id="PTHR24345:SF91">
    <property type="entry name" value="SERINE_THREONINE-PROTEIN KINASE PLK4"/>
    <property type="match status" value="1"/>
</dbReference>
<keyword evidence="1" id="KW-0723">Serine/threonine-protein kinase</keyword>
<dbReference type="GO" id="GO:0005524">
    <property type="term" value="F:ATP binding"/>
    <property type="evidence" value="ECO:0007669"/>
    <property type="project" value="UniProtKB-KW"/>
</dbReference>
<dbReference type="InterPro" id="IPR000719">
    <property type="entry name" value="Prot_kinase_dom"/>
</dbReference>
<dbReference type="Pfam" id="PF00069">
    <property type="entry name" value="Pkinase"/>
    <property type="match status" value="1"/>
</dbReference>
<feature type="compositionally biased region" description="Basic residues" evidence="6">
    <location>
        <begin position="463"/>
        <end position="473"/>
    </location>
</feature>
<evidence type="ECO:0000259" key="7">
    <source>
        <dbReference type="PROSITE" id="PS50011"/>
    </source>
</evidence>
<gene>
    <name evidence="8" type="ORF">CTEN210_15587</name>
</gene>
<keyword evidence="4" id="KW-0418">Kinase</keyword>
<dbReference type="PROSITE" id="PS50011">
    <property type="entry name" value="PROTEIN_KINASE_DOM"/>
    <property type="match status" value="1"/>
</dbReference>
<keyword evidence="9" id="KW-1185">Reference proteome</keyword>
<evidence type="ECO:0000313" key="8">
    <source>
        <dbReference type="EMBL" id="GFH59111.1"/>
    </source>
</evidence>
<sequence length="473" mass="53613">MSTDSSDNWDEITSEIGDFAFLTYSELAEGRSCRPLEFPAPSVLRCKRSTINFYNPHTGKYHLLDNVLLCKNSALSTRNRTGTLESSRSNSSEYQDIGYCLKKKLSSTVHGSVFKGFVVKRMKTAPLCNISPKGNTATLGSIHEDVEVKNISRFIHEFDFLGDESIYEPTHKSIIIKISSWERIRKLRGKHLKDPLKEVQAMQYLGLGKKHPNIISNEIALQDDTFFYNIMPLCKDGDLGGIIMSDITAKGRMSEHDARHWFRQILIILHHLQCNGVCHRSITLDNIVVHHNVCKLIDFGLALRIPYEHPIEEYGTTDASDGTKRRLIISQGQSGDLTYMSPEVFSEDSRFDGCAVDLWSAGVILYIMLIGSKPFKLPFPTDTNFDRICMDCTLTDCIDYWGIDLSADAMDLLQNMLVRDKRKRLTLAAVMKHPWVEAISENDSKSSSSSSINSTYSSWTSKMKIRGREKKRQ</sequence>
<feature type="compositionally biased region" description="Low complexity" evidence="6">
    <location>
        <begin position="442"/>
        <end position="462"/>
    </location>
</feature>
<feature type="domain" description="Protein kinase" evidence="7">
    <location>
        <begin position="99"/>
        <end position="436"/>
    </location>
</feature>
<dbReference type="PANTHER" id="PTHR24345">
    <property type="entry name" value="SERINE/THREONINE-PROTEIN KINASE PLK"/>
    <property type="match status" value="1"/>
</dbReference>
<keyword evidence="5" id="KW-0067">ATP-binding</keyword>
<dbReference type="Proteomes" id="UP001054902">
    <property type="component" value="Unassembled WGS sequence"/>
</dbReference>
<feature type="region of interest" description="Disordered" evidence="6">
    <location>
        <begin position="442"/>
        <end position="473"/>
    </location>
</feature>
<dbReference type="GO" id="GO:0005634">
    <property type="term" value="C:nucleus"/>
    <property type="evidence" value="ECO:0007669"/>
    <property type="project" value="TreeGrafter"/>
</dbReference>
<evidence type="ECO:0000256" key="5">
    <source>
        <dbReference type="ARBA" id="ARBA00022840"/>
    </source>
</evidence>
<dbReference type="AlphaFoldDB" id="A0AAD3D779"/>
<evidence type="ECO:0000256" key="1">
    <source>
        <dbReference type="ARBA" id="ARBA00022527"/>
    </source>
</evidence>
<evidence type="ECO:0000256" key="4">
    <source>
        <dbReference type="ARBA" id="ARBA00022777"/>
    </source>
</evidence>
<evidence type="ECO:0000256" key="2">
    <source>
        <dbReference type="ARBA" id="ARBA00022679"/>
    </source>
</evidence>
<keyword evidence="3" id="KW-0547">Nucleotide-binding</keyword>